<proteinExistence type="predicted"/>
<feature type="transmembrane region" description="Helical" evidence="1">
    <location>
        <begin position="70"/>
        <end position="93"/>
    </location>
</feature>
<feature type="transmembrane region" description="Helical" evidence="1">
    <location>
        <begin position="114"/>
        <end position="138"/>
    </location>
</feature>
<organism evidence="2 3">
    <name type="scientific">Dictyocaulus viviparus</name>
    <name type="common">Bovine lungworm</name>
    <dbReference type="NCBI Taxonomy" id="29172"/>
    <lineage>
        <taxon>Eukaryota</taxon>
        <taxon>Metazoa</taxon>
        <taxon>Ecdysozoa</taxon>
        <taxon>Nematoda</taxon>
        <taxon>Chromadorea</taxon>
        <taxon>Rhabditida</taxon>
        <taxon>Rhabditina</taxon>
        <taxon>Rhabditomorpha</taxon>
        <taxon>Strongyloidea</taxon>
        <taxon>Metastrongylidae</taxon>
        <taxon>Dictyocaulus</taxon>
    </lineage>
</organism>
<evidence type="ECO:0000313" key="3">
    <source>
        <dbReference type="Proteomes" id="UP000053766"/>
    </source>
</evidence>
<gene>
    <name evidence="2" type="ORF">DICVIV_04355</name>
</gene>
<feature type="transmembrane region" description="Helical" evidence="1">
    <location>
        <begin position="264"/>
        <end position="284"/>
    </location>
</feature>
<dbReference type="AlphaFoldDB" id="A0A0D8Y4M5"/>
<dbReference type="OrthoDB" id="5777712at2759"/>
<feature type="transmembrane region" description="Helical" evidence="1">
    <location>
        <begin position="203"/>
        <end position="220"/>
    </location>
</feature>
<sequence length="358" mass="41362">MHLTKIDGDEDLRIHNISILPSDQCATEDQRAAKCCCGDGFFFDFPRKKCEVSLNVGFMFGRINNGWSHVVVYGFVYPVLLVTLVAPLCAVMLGMGKREKREGDRRYPNPLHQMIWLLAFCGWVSVLSPLPFTFWYYILGEGTRSLNQSVVMCHVYRTTMEAIPHTIDTMMTLFSVLLAAARFLTQYHRSTLKLRTVERFSRAIWLIIFVCFAIGLLRFFEHDTTVYQFCMDTEPTPQWAARCMLRDGALMNILTRTFWKKKKVIHVILVMVLALLIGHLQPLLSITTIAANSTALLTAYYVIVKDDDDDVGDSRNSLSETEEPHEMLLRLERERRRTRYEVVNDLHIRLGHRLESQE</sequence>
<name>A0A0D8Y4M5_DICVI</name>
<dbReference type="Proteomes" id="UP000053766">
    <property type="component" value="Unassembled WGS sequence"/>
</dbReference>
<dbReference type="PANTHER" id="PTHR47023:SF6">
    <property type="entry name" value="G_PROTEIN_RECEP_F1_2 DOMAIN-CONTAINING PROTEIN"/>
    <property type="match status" value="1"/>
</dbReference>
<keyword evidence="1" id="KW-1133">Transmembrane helix</keyword>
<protein>
    <recommendedName>
        <fullName evidence="4">G-protein coupled receptors family 1 profile domain-containing protein</fullName>
    </recommendedName>
</protein>
<keyword evidence="1" id="KW-0472">Membrane</keyword>
<keyword evidence="3" id="KW-1185">Reference proteome</keyword>
<evidence type="ECO:0000313" key="2">
    <source>
        <dbReference type="EMBL" id="KJH49521.1"/>
    </source>
</evidence>
<dbReference type="EMBL" id="KN716232">
    <property type="protein sequence ID" value="KJH49521.1"/>
    <property type="molecule type" value="Genomic_DNA"/>
</dbReference>
<reference evidence="2 3" key="1">
    <citation type="submission" date="2013-11" db="EMBL/GenBank/DDBJ databases">
        <title>Draft genome of the bovine lungworm Dictyocaulus viviparus.</title>
        <authorList>
            <person name="Mitreva M."/>
        </authorList>
    </citation>
    <scope>NUCLEOTIDE SEQUENCE [LARGE SCALE GENOMIC DNA]</scope>
    <source>
        <strain evidence="2 3">HannoverDv2000</strain>
    </source>
</reference>
<evidence type="ECO:0000256" key="1">
    <source>
        <dbReference type="SAM" id="Phobius"/>
    </source>
</evidence>
<reference evidence="3" key="2">
    <citation type="journal article" date="2016" name="Sci. Rep.">
        <title>Dictyocaulus viviparus genome, variome and transcriptome elucidate lungworm biology and support future intervention.</title>
        <authorList>
            <person name="McNulty S.N."/>
            <person name="Strube C."/>
            <person name="Rosa B.A."/>
            <person name="Martin J.C."/>
            <person name="Tyagi R."/>
            <person name="Choi Y.J."/>
            <person name="Wang Q."/>
            <person name="Hallsworth Pepin K."/>
            <person name="Zhang X."/>
            <person name="Ozersky P."/>
            <person name="Wilson R.K."/>
            <person name="Sternberg P.W."/>
            <person name="Gasser R.B."/>
            <person name="Mitreva M."/>
        </authorList>
    </citation>
    <scope>NUCLEOTIDE SEQUENCE [LARGE SCALE GENOMIC DNA]</scope>
    <source>
        <strain evidence="3">HannoverDv2000</strain>
    </source>
</reference>
<dbReference type="InterPro" id="IPR053071">
    <property type="entry name" value="GPCR1-related_rcpt"/>
</dbReference>
<accession>A0A0D8Y4M5</accession>
<evidence type="ECO:0008006" key="4">
    <source>
        <dbReference type="Google" id="ProtNLM"/>
    </source>
</evidence>
<feature type="transmembrane region" description="Helical" evidence="1">
    <location>
        <begin position="162"/>
        <end position="183"/>
    </location>
</feature>
<keyword evidence="1" id="KW-0812">Transmembrane</keyword>
<dbReference type="PANTHER" id="PTHR47023">
    <property type="entry name" value="SEX PEPTIDE RECEPTOR"/>
    <property type="match status" value="1"/>
</dbReference>